<dbReference type="EMBL" id="CM037151">
    <property type="protein sequence ID" value="KAH7844380.1"/>
    <property type="molecule type" value="Genomic_DNA"/>
</dbReference>
<proteinExistence type="predicted"/>
<sequence>MIPRLYKAAMEGPIEILNEYIDEFECQLTGTNNTVLHVAVQFSQFDCVKKILEVCPSLLHKGNCKRETPLHMAAREGKLNVVKELIQHSAEVANGGWVQTVQLLRATNLDEDTALHIAVRNGHLEIVSFLTIKDREYPYPANKAKETPLYLAVERNNIDMVVAILENCPLRDYSGPDDRTALHEAAIIGSPGIASYLLEWKRELLYRQDAKGWTALHYLTLRGDVQGVELLLGKDYLLAHTATGVEDGGKKALHIAAAIGNVSVMTMILSKCPECWEVVDGIGQNVLHVAVDMGRAEVIKFILEMPWSRQLIDQQDNDGNTPLHLLAAYKYSKLRETWREYNGFRFTFNNKSMSPADVEFSRIDDDLRWPIVDGRNIVSSNHEKLGNWKVARAKRLEEDDKKRSEEKTSDEKRRKLRYEHSEKMAKTHVIVATIIATITFAAGFTIPGGYDPNPGSDQGTAILARERSFKVFVLSNTVAVVFSASSVFLYVTASVSRNEATRFAWYLEAFGFIVVAMVAMMVSFVAGTHSMLSHSPSLQNGVIGIAAIGDEEKEKTQEDFKDKEKAQEDKKDKEKAKYKDKMAKTHMLVATLIATITFAASFANLGGYVPNGVPDQGMAMLVKKAAFKVFIISNTIVVLCSTSSVFQYDSASVCRYEGRRIQRYADAFNLILLAMLAMMVAFITGTYSKLSDSNGLAITICVIGVLFLHRNLSELGSLCQLLGISSPLHNPLSLFKNIF</sequence>
<gene>
    <name evidence="1" type="ORF">Vadar_027337</name>
</gene>
<accession>A0ACB7XV10</accession>
<evidence type="ECO:0000313" key="1">
    <source>
        <dbReference type="EMBL" id="KAH7844380.1"/>
    </source>
</evidence>
<name>A0ACB7XV10_9ERIC</name>
<evidence type="ECO:0000313" key="2">
    <source>
        <dbReference type="Proteomes" id="UP000828048"/>
    </source>
</evidence>
<comment type="caution">
    <text evidence="1">The sequence shown here is derived from an EMBL/GenBank/DDBJ whole genome shotgun (WGS) entry which is preliminary data.</text>
</comment>
<protein>
    <submittedName>
        <fullName evidence="1">Uncharacterized protein</fullName>
    </submittedName>
</protein>
<dbReference type="Proteomes" id="UP000828048">
    <property type="component" value="Chromosome 1"/>
</dbReference>
<organism evidence="1 2">
    <name type="scientific">Vaccinium darrowii</name>
    <dbReference type="NCBI Taxonomy" id="229202"/>
    <lineage>
        <taxon>Eukaryota</taxon>
        <taxon>Viridiplantae</taxon>
        <taxon>Streptophyta</taxon>
        <taxon>Embryophyta</taxon>
        <taxon>Tracheophyta</taxon>
        <taxon>Spermatophyta</taxon>
        <taxon>Magnoliopsida</taxon>
        <taxon>eudicotyledons</taxon>
        <taxon>Gunneridae</taxon>
        <taxon>Pentapetalae</taxon>
        <taxon>asterids</taxon>
        <taxon>Ericales</taxon>
        <taxon>Ericaceae</taxon>
        <taxon>Vaccinioideae</taxon>
        <taxon>Vaccinieae</taxon>
        <taxon>Vaccinium</taxon>
    </lineage>
</organism>
<keyword evidence="2" id="KW-1185">Reference proteome</keyword>
<reference evidence="1 2" key="1">
    <citation type="journal article" date="2021" name="Hortic Res">
        <title>High-quality reference genome and annotation aids understanding of berry development for evergreen blueberry (Vaccinium darrowii).</title>
        <authorList>
            <person name="Yu J."/>
            <person name="Hulse-Kemp A.M."/>
            <person name="Babiker E."/>
            <person name="Staton M."/>
        </authorList>
    </citation>
    <scope>NUCLEOTIDE SEQUENCE [LARGE SCALE GENOMIC DNA]</scope>
    <source>
        <strain evidence="2">cv. NJ 8807/NJ 8810</strain>
        <tissue evidence="1">Young leaf</tissue>
    </source>
</reference>